<accession>A0ABY8BZT7</accession>
<dbReference type="EMBL" id="CP119108">
    <property type="protein sequence ID" value="WEG08341.1"/>
    <property type="molecule type" value="Genomic_DNA"/>
</dbReference>
<evidence type="ECO:0000313" key="2">
    <source>
        <dbReference type="EMBL" id="WEG08341.1"/>
    </source>
</evidence>
<dbReference type="RefSeq" id="WP_275277671.1">
    <property type="nucleotide sequence ID" value="NZ_CP119108.1"/>
</dbReference>
<proteinExistence type="predicted"/>
<evidence type="ECO:0000256" key="1">
    <source>
        <dbReference type="SAM" id="Coils"/>
    </source>
</evidence>
<protein>
    <submittedName>
        <fullName evidence="2">YbaB/EbfC family nucleoid-associated protein</fullName>
    </submittedName>
</protein>
<dbReference type="InterPro" id="IPR004401">
    <property type="entry name" value="YbaB/EbfC"/>
</dbReference>
<keyword evidence="3" id="KW-1185">Reference proteome</keyword>
<gene>
    <name evidence="2" type="ORF">PU630_14015</name>
</gene>
<feature type="coiled-coil region" evidence="1">
    <location>
        <begin position="109"/>
        <end position="136"/>
    </location>
</feature>
<dbReference type="Pfam" id="PF02575">
    <property type="entry name" value="YbaB_DNA_bd"/>
    <property type="match status" value="1"/>
</dbReference>
<dbReference type="Proteomes" id="UP001214553">
    <property type="component" value="Chromosome"/>
</dbReference>
<reference evidence="2 3" key="1">
    <citation type="submission" date="2023-03" db="EMBL/GenBank/DDBJ databases">
        <title>Genome sequence of Microbacterium sp. KACC 23027.</title>
        <authorList>
            <person name="Kim S."/>
            <person name="Heo J."/>
            <person name="Kwon S.-W."/>
        </authorList>
    </citation>
    <scope>NUCLEOTIDE SEQUENCE [LARGE SCALE GENOMIC DNA]</scope>
    <source>
        <strain evidence="2 3">KACC 23027</strain>
    </source>
</reference>
<dbReference type="InterPro" id="IPR036894">
    <property type="entry name" value="YbaB-like_sf"/>
</dbReference>
<sequence length="139" mass="15025">MESAADILVAIGAQLQRAQEISTVAERLSDELAGLRGVGETDDGEAAVTVDHNGLIVDVALSDAALTEGGPHAASLVMQAMSRAIEDVQRKGQPLRDAVLQPHASPPMRTDLGEKLDELYDRIEQIDRRLRGEETEEDR</sequence>
<name>A0ABY8BZT7_9MICO</name>
<dbReference type="Gene3D" id="3.30.1310.10">
    <property type="entry name" value="Nucleoid-associated protein YbaB-like domain"/>
    <property type="match status" value="1"/>
</dbReference>
<evidence type="ECO:0000313" key="3">
    <source>
        <dbReference type="Proteomes" id="UP001214553"/>
    </source>
</evidence>
<organism evidence="2 3">
    <name type="scientific">Microbacterium horticulturae</name>
    <dbReference type="NCBI Taxonomy" id="3028316"/>
    <lineage>
        <taxon>Bacteria</taxon>
        <taxon>Bacillati</taxon>
        <taxon>Actinomycetota</taxon>
        <taxon>Actinomycetes</taxon>
        <taxon>Micrococcales</taxon>
        <taxon>Microbacteriaceae</taxon>
        <taxon>Microbacterium</taxon>
    </lineage>
</organism>
<dbReference type="SUPFAM" id="SSF82607">
    <property type="entry name" value="YbaB-like"/>
    <property type="match status" value="1"/>
</dbReference>
<keyword evidence="1" id="KW-0175">Coiled coil</keyword>